<dbReference type="Proteomes" id="UP000694569">
    <property type="component" value="Unplaced"/>
</dbReference>
<name>A0A8C5MAG1_9ANUR</name>
<feature type="region of interest" description="Disordered" evidence="1">
    <location>
        <begin position="195"/>
        <end position="221"/>
    </location>
</feature>
<feature type="compositionally biased region" description="Polar residues" evidence="1">
    <location>
        <begin position="211"/>
        <end position="221"/>
    </location>
</feature>
<evidence type="ECO:0000256" key="1">
    <source>
        <dbReference type="SAM" id="MobiDB-lite"/>
    </source>
</evidence>
<reference evidence="2" key="1">
    <citation type="submission" date="2025-08" db="UniProtKB">
        <authorList>
            <consortium name="Ensembl"/>
        </authorList>
    </citation>
    <scope>IDENTIFICATION</scope>
</reference>
<accession>A0A8C5MAG1</accession>
<dbReference type="AlphaFoldDB" id="A0A8C5MAG1"/>
<evidence type="ECO:0000313" key="3">
    <source>
        <dbReference type="Proteomes" id="UP000694569"/>
    </source>
</evidence>
<dbReference type="GeneTree" id="ENSGT00510000051272"/>
<evidence type="ECO:0000313" key="2">
    <source>
        <dbReference type="Ensembl" id="ENSLLEP00000011036.1"/>
    </source>
</evidence>
<proteinExistence type="predicted"/>
<dbReference type="Ensembl" id="ENSLLET00000011475.1">
    <property type="protein sequence ID" value="ENSLLEP00000011036.1"/>
    <property type="gene ID" value="ENSLLEG00000007040.1"/>
</dbReference>
<organism evidence="2 3">
    <name type="scientific">Leptobrachium leishanense</name>
    <name type="common">Leishan spiny toad</name>
    <dbReference type="NCBI Taxonomy" id="445787"/>
    <lineage>
        <taxon>Eukaryota</taxon>
        <taxon>Metazoa</taxon>
        <taxon>Chordata</taxon>
        <taxon>Craniata</taxon>
        <taxon>Vertebrata</taxon>
        <taxon>Euteleostomi</taxon>
        <taxon>Amphibia</taxon>
        <taxon>Batrachia</taxon>
        <taxon>Anura</taxon>
        <taxon>Pelobatoidea</taxon>
        <taxon>Megophryidae</taxon>
        <taxon>Leptobrachium</taxon>
    </lineage>
</organism>
<feature type="compositionally biased region" description="Basic residues" evidence="1">
    <location>
        <begin position="165"/>
        <end position="176"/>
    </location>
</feature>
<reference evidence="2" key="2">
    <citation type="submission" date="2025-09" db="UniProtKB">
        <authorList>
            <consortium name="Ensembl"/>
        </authorList>
    </citation>
    <scope>IDENTIFICATION</scope>
</reference>
<keyword evidence="3" id="KW-1185">Reference proteome</keyword>
<feature type="region of interest" description="Disordered" evidence="1">
    <location>
        <begin position="158"/>
        <end position="177"/>
    </location>
</feature>
<protein>
    <submittedName>
        <fullName evidence="2">Uncharacterized protein</fullName>
    </submittedName>
</protein>
<dbReference type="OrthoDB" id="8906824at2759"/>
<sequence length="221" mass="24572">MDTEGSNLAALVSCSNGGSPDTLKAPKHLWRQEQLNRPYPTLHQQQGFLQHQSFLQHQDLAAASLLVHLPSQSSLPPHPVLLSQTALQLQPQIYPALQPQSPPLPQPQILPALLPQSPPQILNQLPAQTLLSFQIQSQPGLQPQLHCQPVAPLQAQPLCPPSTSRSRHSSSRVRHRGFSDTERYLHCQAMDRSSYAVDTGHRPGLKKSRMSWPSSFQGFRR</sequence>